<feature type="region of interest" description="Disordered" evidence="1">
    <location>
        <begin position="314"/>
        <end position="344"/>
    </location>
</feature>
<dbReference type="EMBL" id="CAAALY010044227">
    <property type="protein sequence ID" value="VEL19989.1"/>
    <property type="molecule type" value="Genomic_DNA"/>
</dbReference>
<name>A0A3S5CGS8_9PLAT</name>
<proteinExistence type="predicted"/>
<evidence type="ECO:0000256" key="1">
    <source>
        <dbReference type="SAM" id="MobiDB-lite"/>
    </source>
</evidence>
<dbReference type="Proteomes" id="UP000784294">
    <property type="component" value="Unassembled WGS sequence"/>
</dbReference>
<comment type="caution">
    <text evidence="2">The sequence shown here is derived from an EMBL/GenBank/DDBJ whole genome shotgun (WGS) entry which is preliminary data.</text>
</comment>
<gene>
    <name evidence="2" type="ORF">PXEA_LOCUS13429</name>
</gene>
<sequence length="344" mass="37440">MLHGTTYKPIQLVLKVLSPPSRVNATSLAQDRCHQLTQNSENCLSLRLAREYLFSCLASLVGGISVGCESTYQPGSLVTLRKSDGSRMNRLLDYIIFISERISMLAIKQAEFADELSSTLVSTDIVSDRSDKNAMILMAFDFISQANGPMLNIIMNDMAELSHLHPFVRRIVEHNLSSVPNLCKADSSNGMTHLLGFSFDWSSEFGLPNPEAAIGLCSQLSWIEKDPFDVSRPAKLGSGEGEFDSFESDISSAVGIKELSSPLPLAAAQLHSGSWASQNGRNRAIESFVLSPPASPFQSRIAFIIGTNRSTQDVDMRDGSNTSYLASKEPTPLIDQSVSGANLD</sequence>
<feature type="compositionally biased region" description="Polar residues" evidence="1">
    <location>
        <begin position="334"/>
        <end position="344"/>
    </location>
</feature>
<accession>A0A3S5CGS8</accession>
<keyword evidence="3" id="KW-1185">Reference proteome</keyword>
<organism evidence="2 3">
    <name type="scientific">Protopolystoma xenopodis</name>
    <dbReference type="NCBI Taxonomy" id="117903"/>
    <lineage>
        <taxon>Eukaryota</taxon>
        <taxon>Metazoa</taxon>
        <taxon>Spiralia</taxon>
        <taxon>Lophotrochozoa</taxon>
        <taxon>Platyhelminthes</taxon>
        <taxon>Monogenea</taxon>
        <taxon>Polyopisthocotylea</taxon>
        <taxon>Polystomatidea</taxon>
        <taxon>Polystomatidae</taxon>
        <taxon>Protopolystoma</taxon>
    </lineage>
</organism>
<feature type="non-terminal residue" evidence="2">
    <location>
        <position position="344"/>
    </location>
</feature>
<reference evidence="2" key="1">
    <citation type="submission" date="2018-11" db="EMBL/GenBank/DDBJ databases">
        <authorList>
            <consortium name="Pathogen Informatics"/>
        </authorList>
    </citation>
    <scope>NUCLEOTIDE SEQUENCE</scope>
</reference>
<evidence type="ECO:0000313" key="3">
    <source>
        <dbReference type="Proteomes" id="UP000784294"/>
    </source>
</evidence>
<protein>
    <submittedName>
        <fullName evidence="2">Uncharacterized protein</fullName>
    </submittedName>
</protein>
<dbReference type="AlphaFoldDB" id="A0A3S5CGS8"/>
<evidence type="ECO:0000313" key="2">
    <source>
        <dbReference type="EMBL" id="VEL19989.1"/>
    </source>
</evidence>